<comment type="caution">
    <text evidence="2">The sequence shown here is derived from an EMBL/GenBank/DDBJ whole genome shotgun (WGS) entry which is preliminary data.</text>
</comment>
<feature type="domain" description="Integrase catalytic" evidence="1">
    <location>
        <begin position="364"/>
        <end position="480"/>
    </location>
</feature>
<dbReference type="InterPro" id="IPR039537">
    <property type="entry name" value="Retrotran_Ty1/copia-like"/>
</dbReference>
<dbReference type="EMBL" id="BKCJ010007202">
    <property type="protein sequence ID" value="GEU76048.1"/>
    <property type="molecule type" value="Genomic_DNA"/>
</dbReference>
<dbReference type="InterPro" id="IPR001584">
    <property type="entry name" value="Integrase_cat-core"/>
</dbReference>
<protein>
    <recommendedName>
        <fullName evidence="1">Integrase catalytic domain-containing protein</fullName>
    </recommendedName>
</protein>
<dbReference type="PROSITE" id="PS50994">
    <property type="entry name" value="INTEGRASE"/>
    <property type="match status" value="1"/>
</dbReference>
<dbReference type="PANTHER" id="PTHR42648">
    <property type="entry name" value="TRANSPOSASE, PUTATIVE-RELATED"/>
    <property type="match status" value="1"/>
</dbReference>
<proteinExistence type="predicted"/>
<dbReference type="PANTHER" id="PTHR42648:SF32">
    <property type="entry name" value="RIBONUCLEASE H-LIKE DOMAIN, GAG-PRE-INTEGRASE DOMAIN PROTEIN-RELATED"/>
    <property type="match status" value="1"/>
</dbReference>
<sequence length="568" mass="63162">MGLTVPVFKQGDDPIDAINHMMSFLSTVVISRYSSINNQLRNSSNPRQQATINDGRVNLQPVQGRQVSFAIGTTRTYTPGASKSNSGKQMNVICYNSQVNGQILHEEDLAFLLDPGIAKGQATQTVITHNAAYQVNDLDVDDSDCDELNTAKVALMENLSHYGSNVLAENSMNSSYPSPSCRPTKVKVPKELRKVSMCNGCMLSDNHDLCVFNVINDVNAHPKSKSVKKTLKRKGWKPTSNVFTKIRYTWRPTGRTFTLVGNAYPLTRITITAEVPLRKPTTLETDTPKPVATFVYSRKPRKSKTGVSVSKLKIIKSISSNNTEPRSSVFCLCNGQKQKETHKPKSKDTNQEKLYLLHMDLCGPMRVAIVNGKKYILVIVDDYSRITWVKCLRSKDKALDFIIKVDISHKTSVARSPQQNGVVERSNRTLIEAACTMLIYAKASLFLWAEVVATACYTQNHSITRLRHGKTPSVLLHDKLPDLSFFHVFGTLCYPTNDSKNLGKLQPKADIVQDSCQTLLLLTPFVPPSKTDWDILFQPLFDDLLTPPPSVDLLAPKVIALIAKVVPP</sequence>
<accession>A0A6L2MQ12</accession>
<evidence type="ECO:0000313" key="2">
    <source>
        <dbReference type="EMBL" id="GEU76048.1"/>
    </source>
</evidence>
<dbReference type="InterPro" id="IPR036397">
    <property type="entry name" value="RNaseH_sf"/>
</dbReference>
<dbReference type="InterPro" id="IPR012337">
    <property type="entry name" value="RNaseH-like_sf"/>
</dbReference>
<name>A0A6L2MQ12_TANCI</name>
<reference evidence="2" key="1">
    <citation type="journal article" date="2019" name="Sci. Rep.">
        <title>Draft genome of Tanacetum cinerariifolium, the natural source of mosquito coil.</title>
        <authorList>
            <person name="Yamashiro T."/>
            <person name="Shiraishi A."/>
            <person name="Satake H."/>
            <person name="Nakayama K."/>
        </authorList>
    </citation>
    <scope>NUCLEOTIDE SEQUENCE</scope>
</reference>
<dbReference type="AlphaFoldDB" id="A0A6L2MQ12"/>
<gene>
    <name evidence="2" type="ORF">Tci_048026</name>
</gene>
<dbReference type="GO" id="GO:0003676">
    <property type="term" value="F:nucleic acid binding"/>
    <property type="evidence" value="ECO:0007669"/>
    <property type="project" value="InterPro"/>
</dbReference>
<dbReference type="Gene3D" id="3.30.420.10">
    <property type="entry name" value="Ribonuclease H-like superfamily/Ribonuclease H"/>
    <property type="match status" value="2"/>
</dbReference>
<dbReference type="SUPFAM" id="SSF53098">
    <property type="entry name" value="Ribonuclease H-like"/>
    <property type="match status" value="1"/>
</dbReference>
<evidence type="ECO:0000259" key="1">
    <source>
        <dbReference type="PROSITE" id="PS50994"/>
    </source>
</evidence>
<organism evidence="2">
    <name type="scientific">Tanacetum cinerariifolium</name>
    <name type="common">Dalmatian daisy</name>
    <name type="synonym">Chrysanthemum cinerariifolium</name>
    <dbReference type="NCBI Taxonomy" id="118510"/>
    <lineage>
        <taxon>Eukaryota</taxon>
        <taxon>Viridiplantae</taxon>
        <taxon>Streptophyta</taxon>
        <taxon>Embryophyta</taxon>
        <taxon>Tracheophyta</taxon>
        <taxon>Spermatophyta</taxon>
        <taxon>Magnoliopsida</taxon>
        <taxon>eudicotyledons</taxon>
        <taxon>Gunneridae</taxon>
        <taxon>Pentapetalae</taxon>
        <taxon>asterids</taxon>
        <taxon>campanulids</taxon>
        <taxon>Asterales</taxon>
        <taxon>Asteraceae</taxon>
        <taxon>Asteroideae</taxon>
        <taxon>Anthemideae</taxon>
        <taxon>Anthemidinae</taxon>
        <taxon>Tanacetum</taxon>
    </lineage>
</organism>
<dbReference type="GO" id="GO:0015074">
    <property type="term" value="P:DNA integration"/>
    <property type="evidence" value="ECO:0007669"/>
    <property type="project" value="InterPro"/>
</dbReference>